<gene>
    <name evidence="1" type="ORF">SDC9_146343</name>
</gene>
<sequence>MAVNYICQPEPLGACDDGRSSSTDVACLKRRFSYAFFPPLELLTQRFKPKIYLTLRGDLALKSTVRAFSLAERYVYVKREPPCGRLKRVSALGHYLSSAFVTSMNARKASCGMETLPTCFIRFLPSFCFSRSLRFLVMSPP</sequence>
<evidence type="ECO:0000313" key="1">
    <source>
        <dbReference type="EMBL" id="MPM99152.1"/>
    </source>
</evidence>
<protein>
    <submittedName>
        <fullName evidence="1">Uncharacterized protein</fullName>
    </submittedName>
</protein>
<dbReference type="EMBL" id="VSSQ01045265">
    <property type="protein sequence ID" value="MPM99152.1"/>
    <property type="molecule type" value="Genomic_DNA"/>
</dbReference>
<reference evidence="1" key="1">
    <citation type="submission" date="2019-08" db="EMBL/GenBank/DDBJ databases">
        <authorList>
            <person name="Kucharzyk K."/>
            <person name="Murdoch R.W."/>
            <person name="Higgins S."/>
            <person name="Loffler F."/>
        </authorList>
    </citation>
    <scope>NUCLEOTIDE SEQUENCE</scope>
</reference>
<dbReference type="AlphaFoldDB" id="A0A645EEX9"/>
<proteinExistence type="predicted"/>
<organism evidence="1">
    <name type="scientific">bioreactor metagenome</name>
    <dbReference type="NCBI Taxonomy" id="1076179"/>
    <lineage>
        <taxon>unclassified sequences</taxon>
        <taxon>metagenomes</taxon>
        <taxon>ecological metagenomes</taxon>
    </lineage>
</organism>
<accession>A0A645EEX9</accession>
<comment type="caution">
    <text evidence="1">The sequence shown here is derived from an EMBL/GenBank/DDBJ whole genome shotgun (WGS) entry which is preliminary data.</text>
</comment>
<name>A0A645EEX9_9ZZZZ</name>